<dbReference type="PROSITE" id="PS00622">
    <property type="entry name" value="HTH_LUXR_1"/>
    <property type="match status" value="1"/>
</dbReference>
<dbReference type="PANTHER" id="PTHR44688:SF16">
    <property type="entry name" value="DNA-BINDING TRANSCRIPTIONAL ACTIVATOR DEVR_DOSR"/>
    <property type="match status" value="1"/>
</dbReference>
<dbReference type="Pfam" id="PF00196">
    <property type="entry name" value="GerE"/>
    <property type="match status" value="1"/>
</dbReference>
<evidence type="ECO:0000313" key="5">
    <source>
        <dbReference type="EMBL" id="PAQ09578.1"/>
    </source>
</evidence>
<dbReference type="GO" id="GO:0006355">
    <property type="term" value="P:regulation of DNA-templated transcription"/>
    <property type="evidence" value="ECO:0007669"/>
    <property type="project" value="InterPro"/>
</dbReference>
<dbReference type="OrthoDB" id="9808843at2"/>
<dbReference type="InterPro" id="IPR011990">
    <property type="entry name" value="TPR-like_helical_dom_sf"/>
</dbReference>
<dbReference type="AlphaFoldDB" id="A0A271LQZ4"/>
<comment type="caution">
    <text evidence="5">The sequence shown here is derived from an EMBL/GenBank/DDBJ whole genome shotgun (WGS) entry which is preliminary data.</text>
</comment>
<keyword evidence="3" id="KW-0804">Transcription</keyword>
<organism evidence="5 6">
    <name type="scientific">Mesorhizobium temperatum</name>
    <dbReference type="NCBI Taxonomy" id="241416"/>
    <lineage>
        <taxon>Bacteria</taxon>
        <taxon>Pseudomonadati</taxon>
        <taxon>Pseudomonadota</taxon>
        <taxon>Alphaproteobacteria</taxon>
        <taxon>Hyphomicrobiales</taxon>
        <taxon>Phyllobacteriaceae</taxon>
        <taxon>Mesorhizobium</taxon>
    </lineage>
</organism>
<dbReference type="InterPro" id="IPR036388">
    <property type="entry name" value="WH-like_DNA-bd_sf"/>
</dbReference>
<dbReference type="InterPro" id="IPR000792">
    <property type="entry name" value="Tscrpt_reg_LuxR_C"/>
</dbReference>
<dbReference type="EMBL" id="NPKJ01000041">
    <property type="protein sequence ID" value="PAQ09578.1"/>
    <property type="molecule type" value="Genomic_DNA"/>
</dbReference>
<evidence type="ECO:0000256" key="2">
    <source>
        <dbReference type="ARBA" id="ARBA00023125"/>
    </source>
</evidence>
<evidence type="ECO:0000256" key="1">
    <source>
        <dbReference type="ARBA" id="ARBA00023015"/>
    </source>
</evidence>
<dbReference type="PROSITE" id="PS50043">
    <property type="entry name" value="HTH_LUXR_2"/>
    <property type="match status" value="1"/>
</dbReference>
<dbReference type="PRINTS" id="PR00038">
    <property type="entry name" value="HTHLUXR"/>
</dbReference>
<dbReference type="GO" id="GO:0003677">
    <property type="term" value="F:DNA binding"/>
    <property type="evidence" value="ECO:0007669"/>
    <property type="project" value="UniProtKB-KW"/>
</dbReference>
<keyword evidence="2" id="KW-0238">DNA-binding</keyword>
<dbReference type="CDD" id="cd06170">
    <property type="entry name" value="LuxR_C_like"/>
    <property type="match status" value="1"/>
</dbReference>
<reference evidence="5 6" key="1">
    <citation type="submission" date="2017-08" db="EMBL/GenBank/DDBJ databases">
        <title>Mesorhizobium wenxinae sp. nov., a novel rhizobial species isolated from root nodules of chickpea (Cicer arietinum L.).</title>
        <authorList>
            <person name="Zhang J."/>
        </authorList>
    </citation>
    <scope>NUCLEOTIDE SEQUENCE [LARGE SCALE GENOMIC DNA]</scope>
    <source>
        <strain evidence="5 6">SDW018</strain>
    </source>
</reference>
<dbReference type="Proteomes" id="UP000216442">
    <property type="component" value="Unassembled WGS sequence"/>
</dbReference>
<name>A0A271LQZ4_9HYPH</name>
<feature type="domain" description="HTH luxR-type" evidence="4">
    <location>
        <begin position="490"/>
        <end position="555"/>
    </location>
</feature>
<dbReference type="PANTHER" id="PTHR44688">
    <property type="entry name" value="DNA-BINDING TRANSCRIPTIONAL ACTIVATOR DEVR_DOSR"/>
    <property type="match status" value="1"/>
</dbReference>
<dbReference type="Gene3D" id="1.10.10.10">
    <property type="entry name" value="Winged helix-like DNA-binding domain superfamily/Winged helix DNA-binding domain"/>
    <property type="match status" value="1"/>
</dbReference>
<evidence type="ECO:0000313" key="6">
    <source>
        <dbReference type="Proteomes" id="UP000216442"/>
    </source>
</evidence>
<proteinExistence type="predicted"/>
<dbReference type="SUPFAM" id="SSF46894">
    <property type="entry name" value="C-terminal effector domain of the bipartite response regulators"/>
    <property type="match status" value="1"/>
</dbReference>
<accession>A0A271LQZ4</accession>
<dbReference type="InterPro" id="IPR016032">
    <property type="entry name" value="Sig_transdc_resp-reg_C-effctor"/>
</dbReference>
<dbReference type="SUPFAM" id="SSF48452">
    <property type="entry name" value="TPR-like"/>
    <property type="match status" value="2"/>
</dbReference>
<dbReference type="Gene3D" id="1.25.40.10">
    <property type="entry name" value="Tetratricopeptide repeat domain"/>
    <property type="match status" value="3"/>
</dbReference>
<sequence length="557" mass="61427">MGRSDRQQFNSGSLDETDQLALGREAYEERAWDDAYRFLSHADEAAPLAVDDLERLAMSAYLTGRDEEYLRVLERTHRAYLDAGKCHRAARCAFWLGLRLVFRGEMAQAAGWFGRAHRLLEREPDDCAEQGYLMLPHVEQHLALGDLEAAYAAASGAVEIGERFADADLVACARHLQGRVLLRQRRTAEGFALLDEAMVSVTAGELSPLLTGLIYCSVIEACQQVHALGRAREWTSALGRWCAEQSQLISFSGTCLMHRAEIKRLSGAWQDAVDEAQQAVERLTQSNNRKDTAGAWYQLAEVHRLRGDFDAAEQAYRSASQYGFEPQPGLALLRLAERHIDAAAAAIRRVMAATTDQVKRIRLLPAHVEIMLAADDIEEARGACHELADVAESYGTEPLRALAAHARGAVEMAEGEAQAAVVWLRQALEGWQQVEAPYEAARVGVMIGQACRALGDNDGAALELEAARTVFQQLGATPDVSRVDSLLDVRPDEARGLSARELQVLRLIASGKTNKEIANELHLSGKTVDRHVSNIFNKLDVPTRTAATAWAYEHRLI</sequence>
<evidence type="ECO:0000259" key="4">
    <source>
        <dbReference type="PROSITE" id="PS50043"/>
    </source>
</evidence>
<keyword evidence="1" id="KW-0805">Transcription regulation</keyword>
<dbReference type="SMART" id="SM00421">
    <property type="entry name" value="HTH_LUXR"/>
    <property type="match status" value="1"/>
</dbReference>
<protein>
    <submittedName>
        <fullName evidence="5">Helix-turn-helix transcriptional regulator</fullName>
    </submittedName>
</protein>
<gene>
    <name evidence="5" type="ORF">CIT26_12710</name>
</gene>
<evidence type="ECO:0000256" key="3">
    <source>
        <dbReference type="ARBA" id="ARBA00023163"/>
    </source>
</evidence>
<keyword evidence="6" id="KW-1185">Reference proteome</keyword>